<dbReference type="InterPro" id="IPR036068">
    <property type="entry name" value="Nicotinate_pribotase-like_C"/>
</dbReference>
<dbReference type="SUPFAM" id="SSF51690">
    <property type="entry name" value="Nicotinate/Quinolinate PRTase C-terminal domain-like"/>
    <property type="match status" value="1"/>
</dbReference>
<evidence type="ECO:0000256" key="6">
    <source>
        <dbReference type="ARBA" id="ARBA00022642"/>
    </source>
</evidence>
<keyword evidence="8 12" id="KW-0808">Transferase</keyword>
<evidence type="ECO:0000256" key="7">
    <source>
        <dbReference type="ARBA" id="ARBA00022676"/>
    </source>
</evidence>
<dbReference type="PANTHER" id="PTHR32179:SF3">
    <property type="entry name" value="NICOTINATE-NUCLEOTIDE PYROPHOSPHORYLASE [CARBOXYLATING]"/>
    <property type="match status" value="1"/>
</dbReference>
<dbReference type="Pfam" id="PF02749">
    <property type="entry name" value="QRPTase_N"/>
    <property type="match status" value="1"/>
</dbReference>
<dbReference type="FunFam" id="3.90.1170.20:FF:000001">
    <property type="entry name" value="Nicotinate-nucleotide diphosphorylase (Carboxylating)"/>
    <property type="match status" value="1"/>
</dbReference>
<feature type="domain" description="Quinolinate phosphoribosyl transferase N-terminal" evidence="15">
    <location>
        <begin position="25"/>
        <end position="110"/>
    </location>
</feature>
<dbReference type="Gene3D" id="3.90.1170.20">
    <property type="entry name" value="Quinolinate phosphoribosyl transferase, N-terminal domain"/>
    <property type="match status" value="1"/>
</dbReference>
<dbReference type="EMBL" id="JASCXX010000022">
    <property type="protein sequence ID" value="MDI6450599.1"/>
    <property type="molecule type" value="Genomic_DNA"/>
</dbReference>
<comment type="catalytic activity">
    <reaction evidence="10">
        <text>nicotinate beta-D-ribonucleotide + CO2 + diphosphate = quinolinate + 5-phospho-alpha-D-ribose 1-diphosphate + 2 H(+)</text>
        <dbReference type="Rhea" id="RHEA:12733"/>
        <dbReference type="ChEBI" id="CHEBI:15378"/>
        <dbReference type="ChEBI" id="CHEBI:16526"/>
        <dbReference type="ChEBI" id="CHEBI:29959"/>
        <dbReference type="ChEBI" id="CHEBI:33019"/>
        <dbReference type="ChEBI" id="CHEBI:57502"/>
        <dbReference type="ChEBI" id="CHEBI:58017"/>
        <dbReference type="EC" id="2.4.2.19"/>
    </reaction>
</comment>
<comment type="function">
    <text evidence="1">Involved in the catabolism of quinolinic acid (QA).</text>
</comment>
<feature type="binding site" evidence="13">
    <location>
        <begin position="133"/>
        <end position="135"/>
    </location>
    <ligand>
        <name>substrate</name>
    </ligand>
</feature>
<evidence type="ECO:0000313" key="16">
    <source>
        <dbReference type="EMBL" id="MDI6450599.1"/>
    </source>
</evidence>
<feature type="binding site" evidence="13">
    <location>
        <position position="157"/>
    </location>
    <ligand>
        <name>substrate</name>
    </ligand>
</feature>
<name>A0AAW6U275_9BACT</name>
<feature type="binding site" evidence="13">
    <location>
        <position position="100"/>
    </location>
    <ligand>
        <name>substrate</name>
    </ligand>
</feature>
<gene>
    <name evidence="16" type="primary">nadC</name>
    <name evidence="16" type="ORF">QJ522_16195</name>
</gene>
<dbReference type="InterPro" id="IPR027277">
    <property type="entry name" value="NadC/ModD"/>
</dbReference>
<dbReference type="SUPFAM" id="SSF54675">
    <property type="entry name" value="Nicotinate/Quinolinate PRTase N-terminal domain-like"/>
    <property type="match status" value="1"/>
</dbReference>
<keyword evidence="7 12" id="KW-0328">Glycosyltransferase</keyword>
<keyword evidence="17" id="KW-1185">Reference proteome</keyword>
<dbReference type="GO" id="GO:0009435">
    <property type="term" value="P:NAD+ biosynthetic process"/>
    <property type="evidence" value="ECO:0007669"/>
    <property type="project" value="InterPro"/>
</dbReference>
<evidence type="ECO:0000256" key="1">
    <source>
        <dbReference type="ARBA" id="ARBA00003237"/>
    </source>
</evidence>
<dbReference type="PIRSF" id="PIRSF006250">
    <property type="entry name" value="NadC_ModD"/>
    <property type="match status" value="1"/>
</dbReference>
<evidence type="ECO:0000256" key="3">
    <source>
        <dbReference type="ARBA" id="ARBA00009400"/>
    </source>
</evidence>
<dbReference type="InterPro" id="IPR002638">
    <property type="entry name" value="Quinolinate_PRibosylTrfase_C"/>
</dbReference>
<dbReference type="GO" id="GO:0004514">
    <property type="term" value="F:nicotinate-nucleotide diphosphorylase (carboxylating) activity"/>
    <property type="evidence" value="ECO:0007669"/>
    <property type="project" value="UniProtKB-EC"/>
</dbReference>
<evidence type="ECO:0000256" key="13">
    <source>
        <dbReference type="PIRSR" id="PIRSR006250-1"/>
    </source>
</evidence>
<feature type="domain" description="Quinolinate phosphoribosyl transferase C-terminal" evidence="14">
    <location>
        <begin position="112"/>
        <end position="289"/>
    </location>
</feature>
<dbReference type="EC" id="2.4.2.19" evidence="5"/>
<dbReference type="Pfam" id="PF01729">
    <property type="entry name" value="QRPTase_C"/>
    <property type="match status" value="1"/>
</dbReference>
<dbReference type="GO" id="GO:0005737">
    <property type="term" value="C:cytoplasm"/>
    <property type="evidence" value="ECO:0007669"/>
    <property type="project" value="TreeGrafter"/>
</dbReference>
<evidence type="ECO:0000256" key="12">
    <source>
        <dbReference type="PIRNR" id="PIRNR006250"/>
    </source>
</evidence>
<comment type="pathway">
    <text evidence="2">Cofactor biosynthesis; NAD(+) biosynthesis; nicotinate D-ribonucleotide from quinolinate: step 1/1.</text>
</comment>
<feature type="binding site" evidence="13">
    <location>
        <begin position="253"/>
        <end position="255"/>
    </location>
    <ligand>
        <name>substrate</name>
    </ligand>
</feature>
<keyword evidence="6" id="KW-0662">Pyridine nucleotide biosynthesis</keyword>
<dbReference type="AlphaFoldDB" id="A0AAW6U275"/>
<evidence type="ECO:0000256" key="10">
    <source>
        <dbReference type="ARBA" id="ARBA00047445"/>
    </source>
</evidence>
<dbReference type="InterPro" id="IPR004393">
    <property type="entry name" value="NadC"/>
</dbReference>
<dbReference type="InterPro" id="IPR013785">
    <property type="entry name" value="Aldolase_TIM"/>
</dbReference>
<dbReference type="InterPro" id="IPR022412">
    <property type="entry name" value="Quinolinate_PRibosylTrfase_N"/>
</dbReference>
<dbReference type="GO" id="GO:0034213">
    <property type="term" value="P:quinolinate catabolic process"/>
    <property type="evidence" value="ECO:0007669"/>
    <property type="project" value="TreeGrafter"/>
</dbReference>
<evidence type="ECO:0000259" key="14">
    <source>
        <dbReference type="Pfam" id="PF01729"/>
    </source>
</evidence>
<feature type="binding site" evidence="13">
    <location>
        <position position="201"/>
    </location>
    <ligand>
        <name>substrate</name>
    </ligand>
</feature>
<evidence type="ECO:0000313" key="17">
    <source>
        <dbReference type="Proteomes" id="UP001431776"/>
    </source>
</evidence>
<dbReference type="CDD" id="cd01572">
    <property type="entry name" value="QPRTase"/>
    <property type="match status" value="1"/>
</dbReference>
<feature type="binding site" evidence="13">
    <location>
        <position position="224"/>
    </location>
    <ligand>
        <name>substrate</name>
    </ligand>
</feature>
<feature type="binding site" evidence="13">
    <location>
        <position position="167"/>
    </location>
    <ligand>
        <name>substrate</name>
    </ligand>
</feature>
<dbReference type="RefSeq" id="WP_349246009.1">
    <property type="nucleotide sequence ID" value="NZ_JASCXX010000022.1"/>
</dbReference>
<organism evidence="16 17">
    <name type="scientific">Anaerobaca lacustris</name>
    <dbReference type="NCBI Taxonomy" id="3044600"/>
    <lineage>
        <taxon>Bacteria</taxon>
        <taxon>Pseudomonadati</taxon>
        <taxon>Planctomycetota</taxon>
        <taxon>Phycisphaerae</taxon>
        <taxon>Sedimentisphaerales</taxon>
        <taxon>Anaerobacaceae</taxon>
        <taxon>Anaerobaca</taxon>
    </lineage>
</organism>
<dbReference type="Gene3D" id="3.20.20.70">
    <property type="entry name" value="Aldolase class I"/>
    <property type="match status" value="1"/>
</dbReference>
<feature type="binding site" evidence="13">
    <location>
        <begin position="274"/>
        <end position="276"/>
    </location>
    <ligand>
        <name>substrate</name>
    </ligand>
</feature>
<comment type="subunit">
    <text evidence="4">Hexamer formed by 3 homodimers.</text>
</comment>
<evidence type="ECO:0000256" key="9">
    <source>
        <dbReference type="ARBA" id="ARBA00033102"/>
    </source>
</evidence>
<comment type="similarity">
    <text evidence="3 12">Belongs to the NadC/ModD family.</text>
</comment>
<sequence length="290" mass="31926">MKKLNIAQAQPLIRMAIEEDLGPGDVTTELLFPDSSTAQATIVSREEIVVCGIPVLKEILRQYDPRLTLTPHVRDGQSAHVGSKLATIEGPLRALLSAERVLLNFLQRLSGIATTTNKYVRAIRGTKAKIYDTRKTLPGWRLLEKYAVRCGGGYNHRLGLYDGILIKDNHLAELGKNLSTRLRRVVEDAKNRKGLSFVAVEVDHVDHQLNHVLKIPGIDIVLLDNMGQWQLKHAVRMRDEMCGKGNKPLLEASGNITLDNVSAIAQCGVDRIAIGAITHSATAVDIGLDR</sequence>
<dbReference type="Proteomes" id="UP001431776">
    <property type="component" value="Unassembled WGS sequence"/>
</dbReference>
<evidence type="ECO:0000256" key="2">
    <source>
        <dbReference type="ARBA" id="ARBA00004893"/>
    </source>
</evidence>
<reference evidence="16" key="1">
    <citation type="submission" date="2023-05" db="EMBL/GenBank/DDBJ databases">
        <title>Anaerotaeda fermentans gen. nov., sp. nov., a novel anaerobic planctomycete of the new family within the order Sedimentisphaerales isolated from Taman Peninsula, Russia.</title>
        <authorList>
            <person name="Khomyakova M.A."/>
            <person name="Merkel A.Y."/>
            <person name="Slobodkin A.I."/>
        </authorList>
    </citation>
    <scope>NUCLEOTIDE SEQUENCE</scope>
    <source>
        <strain evidence="16">M17dextr</strain>
    </source>
</reference>
<dbReference type="InterPro" id="IPR037128">
    <property type="entry name" value="Quinolinate_PRibosylTase_N_sf"/>
</dbReference>
<evidence type="ECO:0000259" key="15">
    <source>
        <dbReference type="Pfam" id="PF02749"/>
    </source>
</evidence>
<evidence type="ECO:0000256" key="8">
    <source>
        <dbReference type="ARBA" id="ARBA00022679"/>
    </source>
</evidence>
<proteinExistence type="inferred from homology"/>
<dbReference type="FunFam" id="3.20.20.70:FF:000030">
    <property type="entry name" value="Nicotinate-nucleotide pyrophosphorylase, carboxylating"/>
    <property type="match status" value="1"/>
</dbReference>
<protein>
    <recommendedName>
        <fullName evidence="11">Probable nicotinate-nucleotide pyrophosphorylase [carboxylating]</fullName>
        <ecNumber evidence="5">2.4.2.19</ecNumber>
    </recommendedName>
    <alternativeName>
        <fullName evidence="9">Quinolinate phosphoribosyltransferase [decarboxylating]</fullName>
    </alternativeName>
</protein>
<evidence type="ECO:0000256" key="5">
    <source>
        <dbReference type="ARBA" id="ARBA00011944"/>
    </source>
</evidence>
<evidence type="ECO:0000256" key="4">
    <source>
        <dbReference type="ARBA" id="ARBA00011218"/>
    </source>
</evidence>
<accession>A0AAW6U275</accession>
<dbReference type="PANTHER" id="PTHR32179">
    <property type="entry name" value="NICOTINATE-NUCLEOTIDE PYROPHOSPHORYLASE [CARBOXYLATING]"/>
    <property type="match status" value="1"/>
</dbReference>
<dbReference type="NCBIfam" id="TIGR00078">
    <property type="entry name" value="nadC"/>
    <property type="match status" value="1"/>
</dbReference>
<comment type="caution">
    <text evidence="16">The sequence shown here is derived from an EMBL/GenBank/DDBJ whole genome shotgun (WGS) entry which is preliminary data.</text>
</comment>
<evidence type="ECO:0000256" key="11">
    <source>
        <dbReference type="ARBA" id="ARBA00069173"/>
    </source>
</evidence>